<evidence type="ECO:0000256" key="2">
    <source>
        <dbReference type="ARBA" id="ARBA00022729"/>
    </source>
</evidence>
<evidence type="ECO:0000313" key="7">
    <source>
        <dbReference type="Proteomes" id="UP000475214"/>
    </source>
</evidence>
<evidence type="ECO:0000256" key="3">
    <source>
        <dbReference type="SAM" id="MobiDB-lite"/>
    </source>
</evidence>
<keyword evidence="2 4" id="KW-0732">Signal</keyword>
<reference evidence="6 7" key="1">
    <citation type="submission" date="2020-02" db="EMBL/GenBank/DDBJ databases">
        <authorList>
            <person name="Li X.-J."/>
            <person name="Han X.-M."/>
        </authorList>
    </citation>
    <scope>NUCLEOTIDE SEQUENCE [LARGE SCALE GENOMIC DNA]</scope>
    <source>
        <strain evidence="6 7">CCTCC AB 2017055</strain>
    </source>
</reference>
<organism evidence="6 7">
    <name type="scientific">Phytoactinopolyspora halotolerans</name>
    <dbReference type="NCBI Taxonomy" id="1981512"/>
    <lineage>
        <taxon>Bacteria</taxon>
        <taxon>Bacillati</taxon>
        <taxon>Actinomycetota</taxon>
        <taxon>Actinomycetes</taxon>
        <taxon>Jiangellales</taxon>
        <taxon>Jiangellaceae</taxon>
        <taxon>Phytoactinopolyspora</taxon>
    </lineage>
</organism>
<keyword evidence="7" id="KW-1185">Reference proteome</keyword>
<feature type="chain" id="PRO_5038776767" evidence="4">
    <location>
        <begin position="24"/>
        <end position="505"/>
    </location>
</feature>
<feature type="domain" description="Leucine-binding protein" evidence="5">
    <location>
        <begin position="68"/>
        <end position="435"/>
    </location>
</feature>
<dbReference type="AlphaFoldDB" id="A0A6L9S8W3"/>
<name>A0A6L9S8W3_9ACTN</name>
<dbReference type="Proteomes" id="UP000475214">
    <property type="component" value="Unassembled WGS sequence"/>
</dbReference>
<dbReference type="PANTHER" id="PTHR30483">
    <property type="entry name" value="LEUCINE-SPECIFIC-BINDING PROTEIN"/>
    <property type="match status" value="1"/>
</dbReference>
<dbReference type="Gene3D" id="3.40.50.2300">
    <property type="match status" value="2"/>
</dbReference>
<feature type="compositionally biased region" description="Acidic residues" evidence="3">
    <location>
        <begin position="39"/>
        <end position="59"/>
    </location>
</feature>
<dbReference type="InterPro" id="IPR051010">
    <property type="entry name" value="BCAA_transport"/>
</dbReference>
<dbReference type="PANTHER" id="PTHR30483:SF6">
    <property type="entry name" value="PERIPLASMIC BINDING PROTEIN OF ABC TRANSPORTER FOR NATURAL AMINO ACIDS"/>
    <property type="match status" value="1"/>
</dbReference>
<feature type="compositionally biased region" description="Polar residues" evidence="3">
    <location>
        <begin position="466"/>
        <end position="477"/>
    </location>
</feature>
<evidence type="ECO:0000259" key="5">
    <source>
        <dbReference type="Pfam" id="PF13458"/>
    </source>
</evidence>
<evidence type="ECO:0000256" key="4">
    <source>
        <dbReference type="SAM" id="SignalP"/>
    </source>
</evidence>
<feature type="region of interest" description="Disordered" evidence="3">
    <location>
        <begin position="27"/>
        <end position="68"/>
    </location>
</feature>
<feature type="region of interest" description="Disordered" evidence="3">
    <location>
        <begin position="463"/>
        <end position="487"/>
    </location>
</feature>
<protein>
    <submittedName>
        <fullName evidence="6">ABC transporter substrate-binding protein</fullName>
    </submittedName>
</protein>
<dbReference type="InterPro" id="IPR028081">
    <property type="entry name" value="Leu-bd"/>
</dbReference>
<evidence type="ECO:0000256" key="1">
    <source>
        <dbReference type="ARBA" id="ARBA00010062"/>
    </source>
</evidence>
<proteinExistence type="inferred from homology"/>
<evidence type="ECO:0000313" key="6">
    <source>
        <dbReference type="EMBL" id="NEE01032.1"/>
    </source>
</evidence>
<comment type="caution">
    <text evidence="6">The sequence shown here is derived from an EMBL/GenBank/DDBJ whole genome shotgun (WGS) entry which is preliminary data.</text>
</comment>
<gene>
    <name evidence="6" type="ORF">G1H10_12730</name>
</gene>
<dbReference type="SUPFAM" id="SSF53822">
    <property type="entry name" value="Periplasmic binding protein-like I"/>
    <property type="match status" value="1"/>
</dbReference>
<dbReference type="Pfam" id="PF13458">
    <property type="entry name" value="Peripla_BP_6"/>
    <property type="match status" value="1"/>
</dbReference>
<accession>A0A6L9S8W3</accession>
<dbReference type="InterPro" id="IPR028082">
    <property type="entry name" value="Peripla_BP_I"/>
</dbReference>
<comment type="similarity">
    <text evidence="1">Belongs to the leucine-binding protein family.</text>
</comment>
<feature type="signal peptide" evidence="4">
    <location>
        <begin position="1"/>
        <end position="23"/>
    </location>
</feature>
<sequence>MTGLRRRATFALSLATGLALLTAGCGGDGDDTAGLPAEENVDEPADAGDDGDDGDEEAPDASTGDDSTVRLGILGQCEGPFGGFHEDVVGGTALAMVNHAGATVNSTTSALDGFSGAEVAGTPIELVGIGCGDDTPDRILQEVRRLVEQLDANVIIGPLSGDEGLAIAEYAKANPELTVLAGISGSQEQTLHVQAPNYFRFYGDGAIWNAGLGDILHNQEGWDTVAVIADDYSFGHTSAGGFIADFCAVGGDVTHRVFPPLGTTDYSSYIAQLPDPDEVDGYFWAVGGTGTQASLEAFVNAKGDLTGDQHAGNLFFNPDLAQALGTDIAGAYIGGFATLPGDVQTPAIEEYLASADDTWETLPGSLSGNEPAPPSVAAAFGFFYGYYTAGVALVEGLAAVDGDISDKDALHAAIGGLTLELPYGDISLDENRSGIVDVGLSQLAVNDDGEIVQETVAIVPGVDQTFGGTFSPDTPSPSRDFPECEERDLPWEGNAIPVVDGVPQQ</sequence>
<dbReference type="PROSITE" id="PS51257">
    <property type="entry name" value="PROKAR_LIPOPROTEIN"/>
    <property type="match status" value="1"/>
</dbReference>
<dbReference type="EMBL" id="JAAGOA010000007">
    <property type="protein sequence ID" value="NEE01032.1"/>
    <property type="molecule type" value="Genomic_DNA"/>
</dbReference>
<dbReference type="RefSeq" id="WP_163737813.1">
    <property type="nucleotide sequence ID" value="NZ_JAAGOA010000007.1"/>
</dbReference>